<dbReference type="EMBL" id="KV427605">
    <property type="protein sequence ID" value="KZT12885.1"/>
    <property type="molecule type" value="Genomic_DNA"/>
</dbReference>
<dbReference type="OrthoDB" id="2209940at2759"/>
<dbReference type="GeneID" id="63820537"/>
<dbReference type="AlphaFoldDB" id="A0A165ICD2"/>
<name>A0A165ICD2_9APHY</name>
<proteinExistence type="predicted"/>
<evidence type="ECO:0000313" key="2">
    <source>
        <dbReference type="Proteomes" id="UP000076871"/>
    </source>
</evidence>
<organism evidence="1 2">
    <name type="scientific">Laetiporus sulphureus 93-53</name>
    <dbReference type="NCBI Taxonomy" id="1314785"/>
    <lineage>
        <taxon>Eukaryota</taxon>
        <taxon>Fungi</taxon>
        <taxon>Dikarya</taxon>
        <taxon>Basidiomycota</taxon>
        <taxon>Agaricomycotina</taxon>
        <taxon>Agaricomycetes</taxon>
        <taxon>Polyporales</taxon>
        <taxon>Laetiporus</taxon>
    </lineage>
</organism>
<dbReference type="STRING" id="1314785.A0A165ICD2"/>
<sequence length="86" mass="9139">MLNGISIPWHSDGELATQTLKEESNNRFPSFSANDAVALGLSVRKRLRASSRHARGNGMVNSIQTIAGHILFACTVGDAGDVSLDS</sequence>
<reference evidence="1 2" key="1">
    <citation type="journal article" date="2016" name="Mol. Biol. Evol.">
        <title>Comparative Genomics of Early-Diverging Mushroom-Forming Fungi Provides Insights into the Origins of Lignocellulose Decay Capabilities.</title>
        <authorList>
            <person name="Nagy L.G."/>
            <person name="Riley R."/>
            <person name="Tritt A."/>
            <person name="Adam C."/>
            <person name="Daum C."/>
            <person name="Floudas D."/>
            <person name="Sun H."/>
            <person name="Yadav J.S."/>
            <person name="Pangilinan J."/>
            <person name="Larsson K.H."/>
            <person name="Matsuura K."/>
            <person name="Barry K."/>
            <person name="Labutti K."/>
            <person name="Kuo R."/>
            <person name="Ohm R.A."/>
            <person name="Bhattacharya S.S."/>
            <person name="Shirouzu T."/>
            <person name="Yoshinaga Y."/>
            <person name="Martin F.M."/>
            <person name="Grigoriev I.V."/>
            <person name="Hibbett D.S."/>
        </authorList>
    </citation>
    <scope>NUCLEOTIDE SEQUENCE [LARGE SCALE GENOMIC DNA]</scope>
    <source>
        <strain evidence="1 2">93-53</strain>
    </source>
</reference>
<evidence type="ECO:0000313" key="1">
    <source>
        <dbReference type="EMBL" id="KZT12885.1"/>
    </source>
</evidence>
<dbReference type="InterPro" id="IPR038084">
    <property type="entry name" value="PduO/GlcC-like_sf"/>
</dbReference>
<dbReference type="RefSeq" id="XP_040770395.1">
    <property type="nucleotide sequence ID" value="XM_040903506.1"/>
</dbReference>
<dbReference type="Gene3D" id="3.30.450.150">
    <property type="entry name" value="Haem-degrading domain"/>
    <property type="match status" value="1"/>
</dbReference>
<protein>
    <submittedName>
        <fullName evidence="1">Uncharacterized protein</fullName>
    </submittedName>
</protein>
<dbReference type="InParanoid" id="A0A165ICD2"/>
<gene>
    <name evidence="1" type="ORF">LAESUDRAFT_638954</name>
</gene>
<dbReference type="Proteomes" id="UP000076871">
    <property type="component" value="Unassembled WGS sequence"/>
</dbReference>
<keyword evidence="2" id="KW-1185">Reference proteome</keyword>
<accession>A0A165ICD2</accession>